<evidence type="ECO:0000256" key="1">
    <source>
        <dbReference type="ARBA" id="ARBA00022679"/>
    </source>
</evidence>
<evidence type="ECO:0000259" key="6">
    <source>
        <dbReference type="Pfam" id="PF26305"/>
    </source>
</evidence>
<accession>A0A062XZM5</accession>
<dbReference type="EMBL" id="JMFG01000002">
    <property type="protein sequence ID" value="KDA54869.1"/>
    <property type="molecule type" value="Genomic_DNA"/>
</dbReference>
<dbReference type="SUPFAM" id="SSF81301">
    <property type="entry name" value="Nucleotidyltransferase"/>
    <property type="match status" value="1"/>
</dbReference>
<feature type="domain" description="Polymerase nucleotidyl transferase" evidence="5">
    <location>
        <begin position="35"/>
        <end position="97"/>
    </location>
</feature>
<evidence type="ECO:0000313" key="7">
    <source>
        <dbReference type="EMBL" id="KDA54869.1"/>
    </source>
</evidence>
<dbReference type="AlphaFoldDB" id="A0A062XZM5"/>
<evidence type="ECO:0000256" key="4">
    <source>
        <dbReference type="ARBA" id="ARBA00023118"/>
    </source>
</evidence>
<evidence type="ECO:0000259" key="5">
    <source>
        <dbReference type="Pfam" id="PF01909"/>
    </source>
</evidence>
<dbReference type="CDD" id="cd05400">
    <property type="entry name" value="NT_2-5OAS_ClassI-CCAase"/>
    <property type="match status" value="1"/>
</dbReference>
<keyword evidence="4" id="KW-0051">Antiviral defense</keyword>
<protein>
    <submittedName>
        <fullName evidence="7">tRNA nucleotidyltransferase (CCA-adding enzyme)</fullName>
    </submittedName>
</protein>
<dbReference type="InterPro" id="IPR058909">
    <property type="entry name" value="CD_NTase_C"/>
</dbReference>
<name>A0A062XZM5_9BACT</name>
<dbReference type="GO" id="GO:0051607">
    <property type="term" value="P:defense response to virus"/>
    <property type="evidence" value="ECO:0007669"/>
    <property type="project" value="UniProtKB-KW"/>
</dbReference>
<keyword evidence="3" id="KW-0547">Nucleotide-binding</keyword>
<dbReference type="RefSeq" id="WP_038046209.1">
    <property type="nucleotide sequence ID" value="NZ_JMFG01000002.1"/>
</dbReference>
<evidence type="ECO:0000256" key="3">
    <source>
        <dbReference type="ARBA" id="ARBA00022741"/>
    </source>
</evidence>
<reference evidence="7 8" key="1">
    <citation type="submission" date="2014-04" db="EMBL/GenBank/DDBJ databases">
        <title>The Genome Sequence of Thermoanaerobaculum aquaticum MP-01, The First Cultivated Group 23 Acidobacterium.</title>
        <authorList>
            <person name="Stamps B.W."/>
            <person name="Losey N.A."/>
            <person name="Lawson P.A."/>
            <person name="Stevenson B.S."/>
        </authorList>
    </citation>
    <scope>NUCLEOTIDE SEQUENCE [LARGE SCALE GENOMIC DNA]</scope>
    <source>
        <strain evidence="7 8">MP-01</strain>
    </source>
</reference>
<evidence type="ECO:0000256" key="2">
    <source>
        <dbReference type="ARBA" id="ARBA00022695"/>
    </source>
</evidence>
<dbReference type="InterPro" id="IPR002934">
    <property type="entry name" value="Polymerase_NTP_transf_dom"/>
</dbReference>
<dbReference type="Pfam" id="PF26305">
    <property type="entry name" value="CD_NTase_C"/>
    <property type="match status" value="1"/>
</dbReference>
<dbReference type="Gene3D" id="3.30.460.10">
    <property type="entry name" value="Beta Polymerase, domain 2"/>
    <property type="match status" value="1"/>
</dbReference>
<dbReference type="GO" id="GO:0016779">
    <property type="term" value="F:nucleotidyltransferase activity"/>
    <property type="evidence" value="ECO:0007669"/>
    <property type="project" value="InterPro"/>
</dbReference>
<organism evidence="7 8">
    <name type="scientific">Thermoanaerobaculum aquaticum</name>
    <dbReference type="NCBI Taxonomy" id="1312852"/>
    <lineage>
        <taxon>Bacteria</taxon>
        <taxon>Pseudomonadati</taxon>
        <taxon>Acidobacteriota</taxon>
        <taxon>Thermoanaerobaculia</taxon>
        <taxon>Thermoanaerobaculales</taxon>
        <taxon>Thermoanaerobaculaceae</taxon>
        <taxon>Thermoanaerobaculum</taxon>
    </lineage>
</organism>
<dbReference type="InterPro" id="IPR043519">
    <property type="entry name" value="NT_sf"/>
</dbReference>
<dbReference type="Pfam" id="PF01909">
    <property type="entry name" value="NTP_transf_2"/>
    <property type="match status" value="1"/>
</dbReference>
<comment type="caution">
    <text evidence="7">The sequence shown here is derived from an EMBL/GenBank/DDBJ whole genome shotgun (WGS) entry which is preliminary data.</text>
</comment>
<sequence length="292" mass="34083">MPIPESQLERWSHQGAVTTARQTHESIREALSAYQLWPPGIDYEVYLQGSYKNATNIRGDSDVDVVVQLKSTFLSNLSENQQRLFRITPATYDWQTFKSDVLHALRNYFKREKVSEGRKSIKVQTSYLPADVVVCLQYRKYPQYPKNADDYLEGITFCVLGEGRWVINYPKLHYDNGVQKNAPSRTNGWYKPTVRLFKNARTYLVERKVIPSDLAPSYFLECFLYNVPDSKYGSSFRDTFCNVVKWLVTADFGRFVSQNEQLPLFGDSPEQWSEEKACRFVKAMVDLWNNWR</sequence>
<gene>
    <name evidence="7" type="ORF">EG19_03450</name>
</gene>
<dbReference type="OrthoDB" id="8264173at2"/>
<keyword evidence="1 7" id="KW-0808">Transferase</keyword>
<feature type="domain" description="cGAS/DncV-like nucleotidyltransferase C-terminal helical" evidence="6">
    <location>
        <begin position="175"/>
        <end position="289"/>
    </location>
</feature>
<keyword evidence="2" id="KW-0548">Nucleotidyltransferase</keyword>
<evidence type="ECO:0000313" key="8">
    <source>
        <dbReference type="Proteomes" id="UP000027284"/>
    </source>
</evidence>
<keyword evidence="8" id="KW-1185">Reference proteome</keyword>
<dbReference type="Proteomes" id="UP000027284">
    <property type="component" value="Unassembled WGS sequence"/>
</dbReference>
<proteinExistence type="predicted"/>
<dbReference type="InterPro" id="IPR006116">
    <property type="entry name" value="NT_2-5OAS_ClassI-CCAase"/>
</dbReference>